<dbReference type="AlphaFoldDB" id="A0A0C9T8C7"/>
<dbReference type="Proteomes" id="UP000054279">
    <property type="component" value="Unassembled WGS sequence"/>
</dbReference>
<keyword evidence="4" id="KW-1185">Reference proteome</keyword>
<accession>A0A0C9T8C7</accession>
<protein>
    <submittedName>
        <fullName evidence="3">Unplaced genomic scaffold SPHSTscaffold_348, whole genome shotgun sequence</fullName>
    </submittedName>
</protein>
<dbReference type="HOGENOM" id="CLU_1367019_0_0_1"/>
<dbReference type="OrthoDB" id="21474at2759"/>
<proteinExistence type="predicted"/>
<feature type="compositionally biased region" description="Basic and acidic residues" evidence="1">
    <location>
        <begin position="156"/>
        <end position="185"/>
    </location>
</feature>
<reference evidence="3 4" key="1">
    <citation type="submission" date="2014-06" db="EMBL/GenBank/DDBJ databases">
        <title>Evolutionary Origins and Diversification of the Mycorrhizal Mutualists.</title>
        <authorList>
            <consortium name="DOE Joint Genome Institute"/>
            <consortium name="Mycorrhizal Genomics Consortium"/>
            <person name="Kohler A."/>
            <person name="Kuo A."/>
            <person name="Nagy L.G."/>
            <person name="Floudas D."/>
            <person name="Copeland A."/>
            <person name="Barry K.W."/>
            <person name="Cichocki N."/>
            <person name="Veneault-Fourrey C."/>
            <person name="LaButti K."/>
            <person name="Lindquist E.A."/>
            <person name="Lipzen A."/>
            <person name="Lundell T."/>
            <person name="Morin E."/>
            <person name="Murat C."/>
            <person name="Riley R."/>
            <person name="Ohm R."/>
            <person name="Sun H."/>
            <person name="Tunlid A."/>
            <person name="Henrissat B."/>
            <person name="Grigoriev I.V."/>
            <person name="Hibbett D.S."/>
            <person name="Martin F."/>
        </authorList>
    </citation>
    <scope>NUCLEOTIDE SEQUENCE [LARGE SCALE GENOMIC DNA]</scope>
    <source>
        <strain evidence="3 4">SS14</strain>
    </source>
</reference>
<gene>
    <name evidence="3" type="ORF">M422DRAFT_273770</name>
</gene>
<name>A0A0C9T8C7_SPHS4</name>
<dbReference type="Pfam" id="PF20415">
    <property type="entry name" value="DUF6699"/>
    <property type="match status" value="1"/>
</dbReference>
<evidence type="ECO:0000313" key="4">
    <source>
        <dbReference type="Proteomes" id="UP000054279"/>
    </source>
</evidence>
<evidence type="ECO:0000256" key="1">
    <source>
        <dbReference type="SAM" id="MobiDB-lite"/>
    </source>
</evidence>
<dbReference type="EMBL" id="KN837423">
    <property type="protein sequence ID" value="KIJ25268.1"/>
    <property type="molecule type" value="Genomic_DNA"/>
</dbReference>
<sequence>MDNMLLQSGRPSGRNIIFLASFYVKREPATFPRVSHLSLISDAFPWVIEVYASSADHDVTCSDVLQGLHEGIKKTIGRAKFESLPKKKQEEISERYHRNRSTHGPGYELGEGIKRVDYLCDKKLGVAGKGWRKEEGKKVPWPAVFVVHLDVEPTRVPEDVRFERTDDAARDQRRRERNRQPRREQQAPSEAETETATSET</sequence>
<feature type="region of interest" description="Disordered" evidence="1">
    <location>
        <begin position="156"/>
        <end position="200"/>
    </location>
</feature>
<evidence type="ECO:0000313" key="3">
    <source>
        <dbReference type="EMBL" id="KIJ25268.1"/>
    </source>
</evidence>
<organism evidence="3 4">
    <name type="scientific">Sphaerobolus stellatus (strain SS14)</name>
    <dbReference type="NCBI Taxonomy" id="990650"/>
    <lineage>
        <taxon>Eukaryota</taxon>
        <taxon>Fungi</taxon>
        <taxon>Dikarya</taxon>
        <taxon>Basidiomycota</taxon>
        <taxon>Agaricomycotina</taxon>
        <taxon>Agaricomycetes</taxon>
        <taxon>Phallomycetidae</taxon>
        <taxon>Geastrales</taxon>
        <taxon>Sphaerobolaceae</taxon>
        <taxon>Sphaerobolus</taxon>
    </lineage>
</organism>
<feature type="compositionally biased region" description="Low complexity" evidence="1">
    <location>
        <begin position="186"/>
        <end position="200"/>
    </location>
</feature>
<dbReference type="InterPro" id="IPR046522">
    <property type="entry name" value="DUF6699"/>
</dbReference>
<evidence type="ECO:0000259" key="2">
    <source>
        <dbReference type="Pfam" id="PF20415"/>
    </source>
</evidence>
<feature type="domain" description="DUF6699" evidence="2">
    <location>
        <begin position="25"/>
        <end position="122"/>
    </location>
</feature>